<protein>
    <submittedName>
        <fullName evidence="1">Uncharacterized protein</fullName>
    </submittedName>
</protein>
<dbReference type="EMBL" id="UINC01109353">
    <property type="protein sequence ID" value="SVC76116.1"/>
    <property type="molecule type" value="Genomic_DNA"/>
</dbReference>
<dbReference type="AlphaFoldDB" id="A0A382PSA7"/>
<gene>
    <name evidence="1" type="ORF">METZ01_LOCUS328970</name>
</gene>
<organism evidence="1">
    <name type="scientific">marine metagenome</name>
    <dbReference type="NCBI Taxonomy" id="408172"/>
    <lineage>
        <taxon>unclassified sequences</taxon>
        <taxon>metagenomes</taxon>
        <taxon>ecological metagenomes</taxon>
    </lineage>
</organism>
<proteinExistence type="predicted"/>
<sequence>MKLSTAASSQRAFLEKPSLDIIETASRERLDLEESLEGLRLQIMRHPLYDQVADENLLCRFMEFHVFSV</sequence>
<reference evidence="1" key="1">
    <citation type="submission" date="2018-05" db="EMBL/GenBank/DDBJ databases">
        <authorList>
            <person name="Lanie J.A."/>
            <person name="Ng W.-L."/>
            <person name="Kazmierczak K.M."/>
            <person name="Andrzejewski T.M."/>
            <person name="Davidsen T.M."/>
            <person name="Wayne K.J."/>
            <person name="Tettelin H."/>
            <person name="Glass J.I."/>
            <person name="Rusch D."/>
            <person name="Podicherti R."/>
            <person name="Tsui H.-C.T."/>
            <person name="Winkler M.E."/>
        </authorList>
    </citation>
    <scope>NUCLEOTIDE SEQUENCE</scope>
</reference>
<evidence type="ECO:0000313" key="1">
    <source>
        <dbReference type="EMBL" id="SVC76116.1"/>
    </source>
</evidence>
<accession>A0A382PSA7</accession>
<name>A0A382PSA7_9ZZZZ</name>